<keyword evidence="1" id="KW-0378">Hydrolase</keyword>
<protein>
    <submittedName>
        <fullName evidence="5">Glucan 1,4-beta-glucosidase</fullName>
    </submittedName>
</protein>
<dbReference type="Pfam" id="PF00933">
    <property type="entry name" value="Glyco_hydro_3"/>
    <property type="match status" value="1"/>
</dbReference>
<dbReference type="InterPro" id="IPR036962">
    <property type="entry name" value="Glyco_hydro_3_N_sf"/>
</dbReference>
<dbReference type="EMBL" id="BMYZ01000001">
    <property type="protein sequence ID" value="GGY66568.1"/>
    <property type="molecule type" value="Genomic_DNA"/>
</dbReference>
<evidence type="ECO:0000259" key="4">
    <source>
        <dbReference type="Pfam" id="PF18559"/>
    </source>
</evidence>
<dbReference type="Gene3D" id="3.40.50.1700">
    <property type="entry name" value="Glycoside hydrolase family 3 C-terminal domain"/>
    <property type="match status" value="1"/>
</dbReference>
<dbReference type="Pfam" id="PF01915">
    <property type="entry name" value="Glyco_hydro_3_C"/>
    <property type="match status" value="1"/>
</dbReference>
<dbReference type="PRINTS" id="PR00133">
    <property type="entry name" value="GLHYDRLASE3"/>
</dbReference>
<evidence type="ECO:0000313" key="6">
    <source>
        <dbReference type="Proteomes" id="UP000619761"/>
    </source>
</evidence>
<accession>A0ABQ3AWS7</accession>
<dbReference type="Pfam" id="PF18559">
    <property type="entry name" value="Exop_C"/>
    <property type="match status" value="1"/>
</dbReference>
<dbReference type="Proteomes" id="UP000619761">
    <property type="component" value="Unassembled WGS sequence"/>
</dbReference>
<evidence type="ECO:0000259" key="2">
    <source>
        <dbReference type="Pfam" id="PF00933"/>
    </source>
</evidence>
<dbReference type="InterPro" id="IPR017853">
    <property type="entry name" value="GH"/>
</dbReference>
<evidence type="ECO:0000313" key="5">
    <source>
        <dbReference type="EMBL" id="GGY66568.1"/>
    </source>
</evidence>
<dbReference type="InterPro" id="IPR041443">
    <property type="entry name" value="Exop_C"/>
</dbReference>
<dbReference type="InterPro" id="IPR001764">
    <property type="entry name" value="Glyco_hydro_3_N"/>
</dbReference>
<proteinExistence type="predicted"/>
<sequence>MMWPTLTHAVKKDPAIEQRIDELLARMSVEEKVGQLIQPEIRHLTAQDVKDYHIGSVLNGGGSVPNGNRYSKAADWLAIADAYYQASMDESDGKVAIPIMWGTDAVHGVGNIVGATLFPHNIALGAANNPELIRRIGQITATEIAVTGLDWDFSPTVAVARDDRWGRTYESYSEHPELVRSYAGKMVEGLQGVANTDDFLAKTRVISTAKHFLADGGTLNGIDRGNTMVDEEALRDIHAAGYFSAIEAGVQTVMASFNSWQGEHMHGHKYLLTDVLKDKLGFDGLVVGDWNGHGFIAGCTALDCPKAINAGLDVFMIADPEWKTLYKNTLDQVKSGVISMERTDDAVRRVLRVKLRADLWNKGLPSTRPLSGKDELLGAAAHREVARQAVRESIVLLKNKNNILPLSPSANILVAGDGADNISKQTGGWSVNWQGTGNTMADFPGATTIWMGIEAAVKAAGGKATLSPEGTYSEKPDVAIVVFGEDPYAEMQGDVQNVLLKSGDTKDLELLRKLKADGIPVVSLFVTGRPLWVNRELNASDAFAVIWQPGTEGAGIADVIFKSTDGKLRYDTNGRLTFSWPKRPDQAPLNIGDENYDPLFPYGFGLSYNDKDTLSSELSEEGIQHQATTDVLELFKRRPMSPFSIILEGKNNDRADLNGNIAAVSSLTVTAVDRDVQEDARRAQWNGNGEGLVAISTLNRQVLSDYLHANSALIFDVKVDDAPKGNARVRIGCGPSCYTEVDLTAQFKAISGQGWKTIKVDLVLFPDAGTDFGLKRTQEELFELVLEPFSLVANDKLDLVFSNVRIEKNAGQNGQVRYE</sequence>
<reference evidence="6" key="1">
    <citation type="journal article" date="2019" name="Int. J. Syst. Evol. Microbiol.">
        <title>The Global Catalogue of Microorganisms (GCM) 10K type strain sequencing project: providing services to taxonomists for standard genome sequencing and annotation.</title>
        <authorList>
            <consortium name="The Broad Institute Genomics Platform"/>
            <consortium name="The Broad Institute Genome Sequencing Center for Infectious Disease"/>
            <person name="Wu L."/>
            <person name="Ma J."/>
        </authorList>
    </citation>
    <scope>NUCLEOTIDE SEQUENCE [LARGE SCALE GENOMIC DNA]</scope>
    <source>
        <strain evidence="6">KCTC 32239</strain>
    </source>
</reference>
<keyword evidence="6" id="KW-1185">Reference proteome</keyword>
<dbReference type="InterPro" id="IPR002772">
    <property type="entry name" value="Glyco_hydro_3_C"/>
</dbReference>
<dbReference type="Gene3D" id="3.20.20.300">
    <property type="entry name" value="Glycoside hydrolase, family 3, N-terminal domain"/>
    <property type="match status" value="1"/>
</dbReference>
<evidence type="ECO:0000256" key="1">
    <source>
        <dbReference type="ARBA" id="ARBA00022801"/>
    </source>
</evidence>
<dbReference type="PANTHER" id="PTHR30620:SF77">
    <property type="entry name" value="LYSOSOMAL BETA GLUCOSIDASE-LIKE"/>
    <property type="match status" value="1"/>
</dbReference>
<gene>
    <name evidence="5" type="primary">celD</name>
    <name evidence="5" type="ORF">GCM10011613_08160</name>
</gene>
<organism evidence="5 6">
    <name type="scientific">Cellvibrio zantedeschiae</name>
    <dbReference type="NCBI Taxonomy" id="1237077"/>
    <lineage>
        <taxon>Bacteria</taxon>
        <taxon>Pseudomonadati</taxon>
        <taxon>Pseudomonadota</taxon>
        <taxon>Gammaproteobacteria</taxon>
        <taxon>Cellvibrionales</taxon>
        <taxon>Cellvibrionaceae</taxon>
        <taxon>Cellvibrio</taxon>
    </lineage>
</organism>
<dbReference type="Gene3D" id="2.60.120.430">
    <property type="entry name" value="Galactose-binding lectin"/>
    <property type="match status" value="1"/>
</dbReference>
<feature type="domain" description="Glycoside hydrolase family 3 C-terminal" evidence="3">
    <location>
        <begin position="394"/>
        <end position="608"/>
    </location>
</feature>
<name>A0ABQ3AWS7_9GAMM</name>
<feature type="domain" description="Glycoside hydrolase family 3 N-terminal" evidence="2">
    <location>
        <begin position="29"/>
        <end position="353"/>
    </location>
</feature>
<evidence type="ECO:0000259" key="3">
    <source>
        <dbReference type="Pfam" id="PF01915"/>
    </source>
</evidence>
<dbReference type="SUPFAM" id="SSF51445">
    <property type="entry name" value="(Trans)glycosidases"/>
    <property type="match status" value="1"/>
</dbReference>
<comment type="caution">
    <text evidence="5">The sequence shown here is derived from an EMBL/GenBank/DDBJ whole genome shotgun (WGS) entry which is preliminary data.</text>
</comment>
<dbReference type="SUPFAM" id="SSF52279">
    <property type="entry name" value="Beta-D-glucan exohydrolase, C-terminal domain"/>
    <property type="match status" value="1"/>
</dbReference>
<dbReference type="PANTHER" id="PTHR30620">
    <property type="entry name" value="PERIPLASMIC BETA-GLUCOSIDASE-RELATED"/>
    <property type="match status" value="1"/>
</dbReference>
<dbReference type="InterPro" id="IPR036881">
    <property type="entry name" value="Glyco_hydro_3_C_sf"/>
</dbReference>
<feature type="domain" description="ExoP galactose-binding-like" evidence="4">
    <location>
        <begin position="642"/>
        <end position="806"/>
    </location>
</feature>
<dbReference type="InterPro" id="IPR051915">
    <property type="entry name" value="Cellulose_Degrad_GH3"/>
</dbReference>